<dbReference type="AlphaFoldDB" id="A0A8J7RDR5"/>
<sequence>MLKTKKGQLSMELAIVICAAIVVGAVVGYSSLSFVKDTGNSIGEASKCFNDPLSNLKNNEGTESSSPILTVTNDTGRGQYAHDRSKYPPAFGRNLSFKECPLTKKSNGNYLFRLRNGSSNKWDYRINPATNELCIKNGDSFVKKLPIGDSLSLKLNSGSITADIDDKNGKYHSITPAPKSNKRTNIIDTTSSKPFEVIISKTEDGYSISTNMESDTTDFPYYI</sequence>
<protein>
    <submittedName>
        <fullName evidence="2">Uncharacterized protein</fullName>
    </submittedName>
</protein>
<accession>A0A8J7RDR5</accession>
<gene>
    <name evidence="2" type="ORF">J3E07_000804</name>
</gene>
<feature type="transmembrane region" description="Helical" evidence="1">
    <location>
        <begin position="12"/>
        <end position="32"/>
    </location>
</feature>
<dbReference type="RefSeq" id="WP_209590883.1">
    <property type="nucleotide sequence ID" value="NZ_JAGGMV010000002.1"/>
</dbReference>
<evidence type="ECO:0000313" key="2">
    <source>
        <dbReference type="EMBL" id="MBP2201392.1"/>
    </source>
</evidence>
<comment type="caution">
    <text evidence="2">The sequence shown here is derived from an EMBL/GenBank/DDBJ whole genome shotgun (WGS) entry which is preliminary data.</text>
</comment>
<keyword evidence="1" id="KW-0812">Transmembrane</keyword>
<dbReference type="EMBL" id="JAGGMV010000002">
    <property type="protein sequence ID" value="MBP2201392.1"/>
    <property type="molecule type" value="Genomic_DNA"/>
</dbReference>
<evidence type="ECO:0000256" key="1">
    <source>
        <dbReference type="SAM" id="Phobius"/>
    </source>
</evidence>
<reference evidence="2" key="1">
    <citation type="submission" date="2021-03" db="EMBL/GenBank/DDBJ databases">
        <title>Genomic Encyclopedia of Type Strains, Phase IV (KMG-V): Genome sequencing to study the core and pangenomes of soil and plant-associated prokaryotes.</title>
        <authorList>
            <person name="Whitman W."/>
        </authorList>
    </citation>
    <scope>NUCLEOTIDE SEQUENCE</scope>
    <source>
        <strain evidence="2">C4</strain>
    </source>
</reference>
<name>A0A8J7RDR5_METVO</name>
<proteinExistence type="predicted"/>
<dbReference type="Proteomes" id="UP000740329">
    <property type="component" value="Unassembled WGS sequence"/>
</dbReference>
<keyword evidence="1" id="KW-1133">Transmembrane helix</keyword>
<evidence type="ECO:0000313" key="3">
    <source>
        <dbReference type="Proteomes" id="UP000740329"/>
    </source>
</evidence>
<keyword evidence="1" id="KW-0472">Membrane</keyword>
<organism evidence="2 3">
    <name type="scientific">Methanococcus voltae</name>
    <dbReference type="NCBI Taxonomy" id="2188"/>
    <lineage>
        <taxon>Archaea</taxon>
        <taxon>Methanobacteriati</taxon>
        <taxon>Methanobacteriota</taxon>
        <taxon>Methanomada group</taxon>
        <taxon>Methanococci</taxon>
        <taxon>Methanococcales</taxon>
        <taxon>Methanococcaceae</taxon>
        <taxon>Methanococcus</taxon>
    </lineage>
</organism>